<dbReference type="OrthoDB" id="5294353at2"/>
<dbReference type="PIRSF" id="PIRSF036557">
    <property type="entry name" value="XdhA_RC"/>
    <property type="match status" value="1"/>
</dbReference>
<gene>
    <name evidence="6" type="ORF">B9G79_06140</name>
</gene>
<dbReference type="Gene3D" id="1.10.150.120">
    <property type="entry name" value="[2Fe-2S]-binding domain"/>
    <property type="match status" value="1"/>
</dbReference>
<proteinExistence type="predicted"/>
<dbReference type="InterPro" id="IPR036884">
    <property type="entry name" value="2Fe-2S-bd_dom_sf"/>
</dbReference>
<dbReference type="InterPro" id="IPR012175">
    <property type="entry name" value="Xanth_DH_ssu_bac"/>
</dbReference>
<dbReference type="SMART" id="SM01092">
    <property type="entry name" value="CO_deh_flav_C"/>
    <property type="match status" value="1"/>
</dbReference>
<dbReference type="AlphaFoldDB" id="A0A1Z3N6T0"/>
<dbReference type="Gene3D" id="3.30.390.50">
    <property type="entry name" value="CO dehydrogenase flavoprotein, C-terminal domain"/>
    <property type="match status" value="1"/>
</dbReference>
<dbReference type="PROSITE" id="PS00197">
    <property type="entry name" value="2FE2S_FER_1"/>
    <property type="match status" value="1"/>
</dbReference>
<dbReference type="Proteomes" id="UP000197003">
    <property type="component" value="Chromosome"/>
</dbReference>
<dbReference type="Gene3D" id="3.30.43.10">
    <property type="entry name" value="Uridine Diphospho-n-acetylenolpyruvylglucosamine Reductase, domain 2"/>
    <property type="match status" value="1"/>
</dbReference>
<dbReference type="SUPFAM" id="SSF54292">
    <property type="entry name" value="2Fe-2S ferredoxin-like"/>
    <property type="match status" value="1"/>
</dbReference>
<dbReference type="GO" id="GO:0005506">
    <property type="term" value="F:iron ion binding"/>
    <property type="evidence" value="ECO:0007669"/>
    <property type="project" value="InterPro"/>
</dbReference>
<dbReference type="GO" id="GO:0051537">
    <property type="term" value="F:2 iron, 2 sulfur cluster binding"/>
    <property type="evidence" value="ECO:0007669"/>
    <property type="project" value="InterPro"/>
</dbReference>
<dbReference type="Pfam" id="PF01799">
    <property type="entry name" value="Fer2_2"/>
    <property type="match status" value="1"/>
</dbReference>
<keyword evidence="3" id="KW-0274">FAD</keyword>
<dbReference type="GO" id="GO:0071949">
    <property type="term" value="F:FAD binding"/>
    <property type="evidence" value="ECO:0007669"/>
    <property type="project" value="InterPro"/>
</dbReference>
<dbReference type="InterPro" id="IPR016167">
    <property type="entry name" value="FAD-bd_PCMH_sub1"/>
</dbReference>
<evidence type="ECO:0000256" key="3">
    <source>
        <dbReference type="ARBA" id="ARBA00022827"/>
    </source>
</evidence>
<accession>A0A1Z3N6T0</accession>
<protein>
    <submittedName>
        <fullName evidence="6">Xanthine dehydrogenase</fullName>
    </submittedName>
</protein>
<dbReference type="SUPFAM" id="SSF47741">
    <property type="entry name" value="CO dehydrogenase ISP C-domain like"/>
    <property type="match status" value="1"/>
</dbReference>
<reference evidence="6 7" key="1">
    <citation type="submission" date="2017-04" db="EMBL/GenBank/DDBJ databases">
        <title>Whole genome sequence of Bdellovibrio bacteriovorus strain SSB218315.</title>
        <authorList>
            <person name="Oyedara O."/>
            <person name="Rodriguez-Perez M.A."/>
        </authorList>
    </citation>
    <scope>NUCLEOTIDE SEQUENCE [LARGE SCALE GENOMIC DNA]</scope>
    <source>
        <strain evidence="6 7">SSB218315</strain>
    </source>
</reference>
<evidence type="ECO:0000256" key="4">
    <source>
        <dbReference type="ARBA" id="ARBA00023004"/>
    </source>
</evidence>
<dbReference type="PANTHER" id="PTHR45444:SF3">
    <property type="entry name" value="XANTHINE DEHYDROGENASE"/>
    <property type="match status" value="1"/>
</dbReference>
<dbReference type="InterPro" id="IPR016166">
    <property type="entry name" value="FAD-bd_PCMH"/>
</dbReference>
<dbReference type="RefSeq" id="WP_088564751.1">
    <property type="nucleotide sequence ID" value="NZ_CP020946.1"/>
</dbReference>
<dbReference type="InterPro" id="IPR036010">
    <property type="entry name" value="2Fe-2S_ferredoxin-like_sf"/>
</dbReference>
<dbReference type="InterPro" id="IPR002888">
    <property type="entry name" value="2Fe-2S-bd"/>
</dbReference>
<sequence length="487" mass="53234">MSENKIRNEIHVFINGAEHRISGEKAFLPLAQYLRYHSSLPGTKVVCAEGDCGACTVLSAKLENNTWSEFQAINSCIAPMYLFDMGSLVTVEGLSEQEDLSEVQNKMREFHGGQCGYCTPGMVCSLSSLAEKSACSGKAITEKKARNFLTGNLCRCTGYEPILAAATNLDLSKWKSLSAKYLTDSQKKQFQPLASDSLMIEAGAKKFTAPANFQVATEQKSKSPQTRLVAGATDLGVLHNKGKAFMDDVMSLHKITDTNEIKMTADGVWVGARVTLTALENFLEDKLPELSRLLRIFASPQIKNQGTLVGNVMNGSPIGDSIPALLALDAEVHLQSTKGLRKVALPKFYKAYKVFDVTADEIATGILIPVPGPEWKSKFFKVSLRKDLDISAVTFAALVKVDGNTISDARIAMGGVGPTVVRLSDIESAMKGQPFSEDTFIRMGEKVRTLIKPISDLRATDEYRLKVAENLFKKCHIELQQEMTACP</sequence>
<dbReference type="SUPFAM" id="SSF55447">
    <property type="entry name" value="CO dehydrogenase flavoprotein C-terminal domain-like"/>
    <property type="match status" value="1"/>
</dbReference>
<name>A0A1Z3N6T0_BDEBC</name>
<keyword evidence="1" id="KW-0285">Flavoprotein</keyword>
<dbReference type="GO" id="GO:0016491">
    <property type="term" value="F:oxidoreductase activity"/>
    <property type="evidence" value="ECO:0007669"/>
    <property type="project" value="InterPro"/>
</dbReference>
<dbReference type="InterPro" id="IPR036318">
    <property type="entry name" value="FAD-bd_PCMH-like_sf"/>
</dbReference>
<evidence type="ECO:0000259" key="5">
    <source>
        <dbReference type="PROSITE" id="PS51387"/>
    </source>
</evidence>
<dbReference type="InterPro" id="IPR006058">
    <property type="entry name" value="2Fe2S_fd_BS"/>
</dbReference>
<dbReference type="PROSITE" id="PS51387">
    <property type="entry name" value="FAD_PCMH"/>
    <property type="match status" value="1"/>
</dbReference>
<dbReference type="Pfam" id="PF00941">
    <property type="entry name" value="FAD_binding_5"/>
    <property type="match status" value="1"/>
</dbReference>
<dbReference type="InterPro" id="IPR005107">
    <property type="entry name" value="CO_DH_flav_C"/>
</dbReference>
<dbReference type="Gene3D" id="3.30.465.10">
    <property type="match status" value="1"/>
</dbReference>
<evidence type="ECO:0000256" key="1">
    <source>
        <dbReference type="ARBA" id="ARBA00022630"/>
    </source>
</evidence>
<dbReference type="Gene3D" id="3.10.20.30">
    <property type="match status" value="1"/>
</dbReference>
<dbReference type="EMBL" id="CP020946">
    <property type="protein sequence ID" value="ASD63175.1"/>
    <property type="molecule type" value="Genomic_DNA"/>
</dbReference>
<dbReference type="InterPro" id="IPR016169">
    <property type="entry name" value="FAD-bd_PCMH_sub2"/>
</dbReference>
<dbReference type="InterPro" id="IPR036683">
    <property type="entry name" value="CO_DH_flav_C_dom_sf"/>
</dbReference>
<feature type="domain" description="FAD-binding PCMH-type" evidence="5">
    <location>
        <begin position="199"/>
        <end position="373"/>
    </location>
</feature>
<dbReference type="Pfam" id="PF03450">
    <property type="entry name" value="CO_deh_flav_C"/>
    <property type="match status" value="1"/>
</dbReference>
<organism evidence="6 7">
    <name type="scientific">Bdellovibrio bacteriovorus</name>
    <dbReference type="NCBI Taxonomy" id="959"/>
    <lineage>
        <taxon>Bacteria</taxon>
        <taxon>Pseudomonadati</taxon>
        <taxon>Bdellovibrionota</taxon>
        <taxon>Bdellovibrionia</taxon>
        <taxon>Bdellovibrionales</taxon>
        <taxon>Pseudobdellovibrionaceae</taxon>
        <taxon>Bdellovibrio</taxon>
    </lineage>
</organism>
<dbReference type="InterPro" id="IPR012675">
    <property type="entry name" value="Beta-grasp_dom_sf"/>
</dbReference>
<keyword evidence="4" id="KW-0408">Iron</keyword>
<dbReference type="PANTHER" id="PTHR45444">
    <property type="entry name" value="XANTHINE DEHYDROGENASE"/>
    <property type="match status" value="1"/>
</dbReference>
<dbReference type="SUPFAM" id="SSF56176">
    <property type="entry name" value="FAD-binding/transporter-associated domain-like"/>
    <property type="match status" value="1"/>
</dbReference>
<keyword evidence="2" id="KW-0479">Metal-binding</keyword>
<evidence type="ECO:0000256" key="2">
    <source>
        <dbReference type="ARBA" id="ARBA00022723"/>
    </source>
</evidence>
<evidence type="ECO:0000313" key="7">
    <source>
        <dbReference type="Proteomes" id="UP000197003"/>
    </source>
</evidence>
<dbReference type="InterPro" id="IPR016208">
    <property type="entry name" value="Ald_Oxase/xanthine_DH-like"/>
</dbReference>
<evidence type="ECO:0000313" key="6">
    <source>
        <dbReference type="EMBL" id="ASD63175.1"/>
    </source>
</evidence>
<dbReference type="InterPro" id="IPR002346">
    <property type="entry name" value="Mopterin_DH_FAD-bd"/>
</dbReference>